<evidence type="ECO:0000259" key="2">
    <source>
        <dbReference type="Pfam" id="PF14607"/>
    </source>
</evidence>
<dbReference type="AlphaFoldDB" id="A0A329M2E8"/>
<keyword evidence="4" id="KW-1185">Reference proteome</keyword>
<dbReference type="Gene3D" id="2.60.120.260">
    <property type="entry name" value="Galactose-binding domain-like"/>
    <property type="match status" value="1"/>
</dbReference>
<dbReference type="InterPro" id="IPR013830">
    <property type="entry name" value="SGNH_hydro"/>
</dbReference>
<evidence type="ECO:0000259" key="1">
    <source>
        <dbReference type="Pfam" id="PF14606"/>
    </source>
</evidence>
<name>A0A329M2E8_9BACL</name>
<feature type="domain" description="SGNH hydrolase-type esterase" evidence="1">
    <location>
        <begin position="183"/>
        <end position="361"/>
    </location>
</feature>
<dbReference type="SUPFAM" id="SSF52266">
    <property type="entry name" value="SGNH hydrolase"/>
    <property type="match status" value="1"/>
</dbReference>
<evidence type="ECO:0008006" key="5">
    <source>
        <dbReference type="Google" id="ProtNLM"/>
    </source>
</evidence>
<accession>A0A329M2E8</accession>
<protein>
    <recommendedName>
        <fullName evidence="5">Hydrolase</fullName>
    </recommendedName>
</protein>
<sequence>MSGQAKKIDVRELDKNMNVENSINTSLKWLSPFEQPFQIAGFPWIAKEGRYRRLPVSPADPLPEAVDMLADCTAGGQIRFRTNSSSLSIKVKLSGSGGVYHMAATGERGFDCYLGEPGSEQFWGTARFDPAKADYEALFYDWQMKREYCITLYFPLYQGVDEVWIGIDLDADLSEAPGFACAKPVVLYGTSILQGGCASRPGMAYPAILSRAIPLEFVNLGFSGNGKGEPELARTIAEIADPALFVLDYEANVASVEHMASTLPAFIRILRESHPVVPILVVSKIRYAKERFDEGMLHMREGCKQVQQETVERFTKEGDANIHFYDGSKLLGDDFSECTVDGIHPTDLGFQRMAKSLELTIRELVKSFLQLQTFCGEQEGRN</sequence>
<dbReference type="InterPro" id="IPR032740">
    <property type="entry name" value="GxDLY"/>
</dbReference>
<feature type="domain" description="SGNH hydrolase-type esterase N-terminal" evidence="2">
    <location>
        <begin position="27"/>
        <end position="172"/>
    </location>
</feature>
<evidence type="ECO:0000313" key="3">
    <source>
        <dbReference type="EMBL" id="RAV14385.1"/>
    </source>
</evidence>
<dbReference type="Pfam" id="PF14606">
    <property type="entry name" value="Lipase_GDSL_3"/>
    <property type="match status" value="1"/>
</dbReference>
<dbReference type="EMBL" id="QMFB01000026">
    <property type="protein sequence ID" value="RAV14385.1"/>
    <property type="molecule type" value="Genomic_DNA"/>
</dbReference>
<organism evidence="3 4">
    <name type="scientific">Paenibacillus contaminans</name>
    <dbReference type="NCBI Taxonomy" id="450362"/>
    <lineage>
        <taxon>Bacteria</taxon>
        <taxon>Bacillati</taxon>
        <taxon>Bacillota</taxon>
        <taxon>Bacilli</taxon>
        <taxon>Bacillales</taxon>
        <taxon>Paenibacillaceae</taxon>
        <taxon>Paenibacillus</taxon>
    </lineage>
</organism>
<reference evidence="3 4" key="1">
    <citation type="journal article" date="2009" name="Int. J. Syst. Evol. Microbiol.">
        <title>Paenibacillus contaminans sp. nov., isolated from a contaminated laboratory plate.</title>
        <authorList>
            <person name="Chou J.H."/>
            <person name="Lee J.H."/>
            <person name="Lin M.C."/>
            <person name="Chang P.S."/>
            <person name="Arun A.B."/>
            <person name="Young C.C."/>
            <person name="Chen W.M."/>
        </authorList>
    </citation>
    <scope>NUCLEOTIDE SEQUENCE [LARGE SCALE GENOMIC DNA]</scope>
    <source>
        <strain evidence="3 4">CKOBP-6</strain>
    </source>
</reference>
<gene>
    <name evidence="3" type="ORF">DQG23_31305</name>
</gene>
<dbReference type="OrthoDB" id="5624617at2"/>
<proteinExistence type="predicted"/>
<dbReference type="Pfam" id="PF14607">
    <property type="entry name" value="GxDLY"/>
    <property type="match status" value="1"/>
</dbReference>
<dbReference type="Gene3D" id="3.40.50.1110">
    <property type="entry name" value="SGNH hydrolase"/>
    <property type="match status" value="1"/>
</dbReference>
<dbReference type="InterPro" id="IPR036514">
    <property type="entry name" value="SGNH_hydro_sf"/>
</dbReference>
<dbReference type="Proteomes" id="UP000250369">
    <property type="component" value="Unassembled WGS sequence"/>
</dbReference>
<evidence type="ECO:0000313" key="4">
    <source>
        <dbReference type="Proteomes" id="UP000250369"/>
    </source>
</evidence>
<comment type="caution">
    <text evidence="3">The sequence shown here is derived from an EMBL/GenBank/DDBJ whole genome shotgun (WGS) entry which is preliminary data.</text>
</comment>
<dbReference type="RefSeq" id="WP_113034968.1">
    <property type="nucleotide sequence ID" value="NZ_QMFB01000026.1"/>
</dbReference>